<evidence type="ECO:0000256" key="1">
    <source>
        <dbReference type="ARBA" id="ARBA00001966"/>
    </source>
</evidence>
<dbReference type="NCBIfam" id="TIGR00089">
    <property type="entry name" value="MiaB/RimO family radical SAM methylthiotransferase"/>
    <property type="match status" value="1"/>
</dbReference>
<evidence type="ECO:0000256" key="3">
    <source>
        <dbReference type="ARBA" id="ARBA00022679"/>
    </source>
</evidence>
<dbReference type="Gene3D" id="3.40.50.12160">
    <property type="entry name" value="Methylthiotransferase, N-terminal domain"/>
    <property type="match status" value="1"/>
</dbReference>
<dbReference type="SUPFAM" id="SSF102114">
    <property type="entry name" value="Radical SAM enzymes"/>
    <property type="match status" value="1"/>
</dbReference>
<dbReference type="SMART" id="SM00729">
    <property type="entry name" value="Elp3"/>
    <property type="match status" value="1"/>
</dbReference>
<dbReference type="InterPro" id="IPR007197">
    <property type="entry name" value="rSAM"/>
</dbReference>
<dbReference type="PROSITE" id="PS51918">
    <property type="entry name" value="RADICAL_SAM"/>
    <property type="match status" value="1"/>
</dbReference>
<dbReference type="CDD" id="cd01335">
    <property type="entry name" value="Radical_SAM"/>
    <property type="match status" value="1"/>
</dbReference>
<dbReference type="PANTHER" id="PTHR11918:SF45">
    <property type="entry name" value="THREONYLCARBAMOYLADENOSINE TRNA METHYLTHIOTRANSFERASE"/>
    <property type="match status" value="1"/>
</dbReference>
<dbReference type="PANTHER" id="PTHR11918">
    <property type="entry name" value="RADICAL SAM PROTEINS"/>
    <property type="match status" value="1"/>
</dbReference>
<keyword evidence="6" id="KW-0408">Iron</keyword>
<dbReference type="InterPro" id="IPR020612">
    <property type="entry name" value="Methylthiotransferase_CS"/>
</dbReference>
<dbReference type="InterPro" id="IPR038135">
    <property type="entry name" value="Methylthiotransferase_N_sf"/>
</dbReference>
<evidence type="ECO:0000256" key="4">
    <source>
        <dbReference type="ARBA" id="ARBA00022691"/>
    </source>
</evidence>
<dbReference type="Gene3D" id="3.80.30.20">
    <property type="entry name" value="tm_1862 like domain"/>
    <property type="match status" value="1"/>
</dbReference>
<dbReference type="Pfam" id="PF00919">
    <property type="entry name" value="UPF0004"/>
    <property type="match status" value="1"/>
</dbReference>
<dbReference type="SFLD" id="SFLDG01061">
    <property type="entry name" value="methylthiotransferase"/>
    <property type="match status" value="1"/>
</dbReference>
<dbReference type="EMBL" id="OW150024">
    <property type="protein sequence ID" value="CAH2030781.1"/>
    <property type="molecule type" value="Genomic_DNA"/>
</dbReference>
<evidence type="ECO:0000256" key="2">
    <source>
        <dbReference type="ARBA" id="ARBA00022485"/>
    </source>
</evidence>
<dbReference type="PROSITE" id="PS51449">
    <property type="entry name" value="MTTASE_N"/>
    <property type="match status" value="1"/>
</dbReference>
<feature type="domain" description="Radical SAM core" evidence="9">
    <location>
        <begin position="139"/>
        <end position="365"/>
    </location>
</feature>
<dbReference type="InterPro" id="IPR005839">
    <property type="entry name" value="Methylthiotransferase"/>
</dbReference>
<evidence type="ECO:0000313" key="11">
    <source>
        <dbReference type="Proteomes" id="UP001295463"/>
    </source>
</evidence>
<keyword evidence="7" id="KW-0411">Iron-sulfur</keyword>
<evidence type="ECO:0000313" key="10">
    <source>
        <dbReference type="EMBL" id="CAH2030781.1"/>
    </source>
</evidence>
<evidence type="ECO:0000259" key="8">
    <source>
        <dbReference type="PROSITE" id="PS51449"/>
    </source>
</evidence>
<dbReference type="InterPro" id="IPR006638">
    <property type="entry name" value="Elp3/MiaA/NifB-like_rSAM"/>
</dbReference>
<sequence>MQQTDRLKTFAIATLGCKVNQFESADMIEQLRNAGWKQVSFNEAADLYLVNSCTVTGKSDAESRKLLRRARRANPDATVVATGCYAQVSPEALQALAEVDQVLGNREKVDILRHITLGADQVSSLTEQLEGPSLKLTSFADHTRAFLQIQSGCENGCSYCIVPIARGPNRSVAVTDVEEAVRRLAGEGYREVVLTGIHLGAYQSGLTGLLRRLDATGAVERLRLGSLEPNELSDELLELIAGSSRICPHLHLPLQSGSDTVLHRMRRRYDAALYRQVVEKVAQRLPDAFLAADVIAGFPGETEQEFRETCDLIAALPLADLHVFPYSRRPGTVAAAMPDQLPPAVIKERTTILNRLAAVKLKLFRQRFIGSHLEVLGQRHDPATGLISGLSRNYLEIDCPGTADDINRLRMVRVTALSRNRLVGEPA</sequence>
<keyword evidence="2" id="KW-0004">4Fe-4S</keyword>
<dbReference type="InterPro" id="IPR023404">
    <property type="entry name" value="rSAM_horseshoe"/>
</dbReference>
<dbReference type="SFLD" id="SFLDS00029">
    <property type="entry name" value="Radical_SAM"/>
    <property type="match status" value="1"/>
</dbReference>
<dbReference type="SFLD" id="SFLDG01082">
    <property type="entry name" value="B12-binding_domain_containing"/>
    <property type="match status" value="1"/>
</dbReference>
<dbReference type="Proteomes" id="UP001295463">
    <property type="component" value="Chromosome"/>
</dbReference>
<evidence type="ECO:0000256" key="7">
    <source>
        <dbReference type="ARBA" id="ARBA00023014"/>
    </source>
</evidence>
<proteinExistence type="predicted"/>
<dbReference type="PROSITE" id="PS01278">
    <property type="entry name" value="MTTASE_RADICAL"/>
    <property type="match status" value="1"/>
</dbReference>
<reference evidence="10 11" key="1">
    <citation type="submission" date="2022-03" db="EMBL/GenBank/DDBJ databases">
        <authorList>
            <person name="Koch H."/>
        </authorList>
    </citation>
    <scope>NUCLEOTIDE SEQUENCE [LARGE SCALE GENOMIC DNA]</scope>
    <source>
        <strain evidence="10 11">G1</strain>
    </source>
</reference>
<protein>
    <submittedName>
        <fullName evidence="10">MiaB family protein, possibly involved in tRNA or rRNA modification</fullName>
    </submittedName>
</protein>
<comment type="cofactor">
    <cofactor evidence="1">
        <name>[4Fe-4S] cluster</name>
        <dbReference type="ChEBI" id="CHEBI:49883"/>
    </cofactor>
</comment>
<dbReference type="InterPro" id="IPR013848">
    <property type="entry name" value="Methylthiotransferase_N"/>
</dbReference>
<accession>A0ABM9D6A5</accession>
<dbReference type="InterPro" id="IPR058240">
    <property type="entry name" value="rSAM_sf"/>
</dbReference>
<evidence type="ECO:0000256" key="6">
    <source>
        <dbReference type="ARBA" id="ARBA00023004"/>
    </source>
</evidence>
<keyword evidence="11" id="KW-1185">Reference proteome</keyword>
<evidence type="ECO:0000256" key="5">
    <source>
        <dbReference type="ARBA" id="ARBA00022723"/>
    </source>
</evidence>
<name>A0ABM9D6A5_9BACT</name>
<feature type="domain" description="MTTase N-terminal" evidence="8">
    <location>
        <begin position="8"/>
        <end position="120"/>
    </location>
</feature>
<dbReference type="InterPro" id="IPR006467">
    <property type="entry name" value="MiaB-like_bact"/>
</dbReference>
<keyword evidence="4" id="KW-0949">S-adenosyl-L-methionine</keyword>
<keyword evidence="5" id="KW-0479">Metal-binding</keyword>
<dbReference type="Pfam" id="PF04055">
    <property type="entry name" value="Radical_SAM"/>
    <property type="match status" value="1"/>
</dbReference>
<dbReference type="RefSeq" id="WP_305731656.1">
    <property type="nucleotide sequence ID" value="NZ_OW150024.1"/>
</dbReference>
<gene>
    <name evidence="10" type="ORF">GEAMG1_0967</name>
</gene>
<organism evidence="10 11">
    <name type="scientific">Trichlorobacter ammonificans</name>
    <dbReference type="NCBI Taxonomy" id="2916410"/>
    <lineage>
        <taxon>Bacteria</taxon>
        <taxon>Pseudomonadati</taxon>
        <taxon>Thermodesulfobacteriota</taxon>
        <taxon>Desulfuromonadia</taxon>
        <taxon>Geobacterales</taxon>
        <taxon>Geobacteraceae</taxon>
        <taxon>Trichlorobacter</taxon>
    </lineage>
</organism>
<keyword evidence="3" id="KW-0808">Transferase</keyword>
<dbReference type="NCBIfam" id="TIGR01579">
    <property type="entry name" value="MiaB-like-C"/>
    <property type="match status" value="1"/>
</dbReference>
<evidence type="ECO:0000259" key="9">
    <source>
        <dbReference type="PROSITE" id="PS51918"/>
    </source>
</evidence>